<dbReference type="RefSeq" id="WP_344803876.1">
    <property type="nucleotide sequence ID" value="NZ_BAABBO010000002.1"/>
</dbReference>
<accession>A0ABP7NRR3</accession>
<comment type="caution">
    <text evidence="2">The sequence shown here is derived from an EMBL/GenBank/DDBJ whole genome shotgun (WGS) entry which is preliminary data.</text>
</comment>
<evidence type="ECO:0000313" key="2">
    <source>
        <dbReference type="EMBL" id="GAA3952738.1"/>
    </source>
</evidence>
<proteinExistence type="predicted"/>
<gene>
    <name evidence="2" type="ORF">GCM10022278_09610</name>
</gene>
<protein>
    <submittedName>
        <fullName evidence="2">Uncharacterized protein</fullName>
    </submittedName>
</protein>
<reference evidence="3" key="1">
    <citation type="journal article" date="2019" name="Int. J. Syst. Evol. Microbiol.">
        <title>The Global Catalogue of Microorganisms (GCM) 10K type strain sequencing project: providing services to taxonomists for standard genome sequencing and annotation.</title>
        <authorList>
            <consortium name="The Broad Institute Genomics Platform"/>
            <consortium name="The Broad Institute Genome Sequencing Center for Infectious Disease"/>
            <person name="Wu L."/>
            <person name="Ma J."/>
        </authorList>
    </citation>
    <scope>NUCLEOTIDE SEQUENCE [LARGE SCALE GENOMIC DNA]</scope>
    <source>
        <strain evidence="3">JCM 17555</strain>
    </source>
</reference>
<organism evidence="2 3">
    <name type="scientific">Allohahella marinimesophila</name>
    <dbReference type="NCBI Taxonomy" id="1054972"/>
    <lineage>
        <taxon>Bacteria</taxon>
        <taxon>Pseudomonadati</taxon>
        <taxon>Pseudomonadota</taxon>
        <taxon>Gammaproteobacteria</taxon>
        <taxon>Oceanospirillales</taxon>
        <taxon>Hahellaceae</taxon>
        <taxon>Allohahella</taxon>
    </lineage>
</organism>
<dbReference type="EMBL" id="BAABBO010000002">
    <property type="protein sequence ID" value="GAA3952738.1"/>
    <property type="molecule type" value="Genomic_DNA"/>
</dbReference>
<keyword evidence="3" id="KW-1185">Reference proteome</keyword>
<name>A0ABP7NRR3_9GAMM</name>
<evidence type="ECO:0000313" key="3">
    <source>
        <dbReference type="Proteomes" id="UP001501337"/>
    </source>
</evidence>
<feature type="region of interest" description="Disordered" evidence="1">
    <location>
        <begin position="88"/>
        <end position="115"/>
    </location>
</feature>
<evidence type="ECO:0000256" key="1">
    <source>
        <dbReference type="SAM" id="MobiDB-lite"/>
    </source>
</evidence>
<dbReference type="Proteomes" id="UP001501337">
    <property type="component" value="Unassembled WGS sequence"/>
</dbReference>
<sequence length="115" mass="12039">MKAALNELLPIDQLGALNEDLGGGRAWTEHLALAVTHPGDGIVGLGKGLAIEVSDQLEHNLKVASDLAASEVHSDAALISKLDPEGSAALKQQAETMHRKTDGIDLPAPGDKEWC</sequence>